<proteinExistence type="predicted"/>
<organism evidence="2 3">
    <name type="scientific">Microbulbifer okhotskensis</name>
    <dbReference type="NCBI Taxonomy" id="2926617"/>
    <lineage>
        <taxon>Bacteria</taxon>
        <taxon>Pseudomonadati</taxon>
        <taxon>Pseudomonadota</taxon>
        <taxon>Gammaproteobacteria</taxon>
        <taxon>Cellvibrionales</taxon>
        <taxon>Microbulbiferaceae</taxon>
        <taxon>Microbulbifer</taxon>
    </lineage>
</organism>
<comment type="caution">
    <text evidence="2">The sequence shown here is derived from an EMBL/GenBank/DDBJ whole genome shotgun (WGS) entry which is preliminary data.</text>
</comment>
<sequence>MAGKKLQAITAHLLAANLVPQQKFESWMEEGRIETASKNLGNGIRISRAEYDAVIVLEEYNGDAALVFALVTTWLMENDSSRFDDDMPEPQIEVTPIDAQSVDVEITIRFFENVDLVPDDNGPISYQGQRYAIATVPVDEPSQVAVGDNKELPTDAPYNRAD</sequence>
<protein>
    <submittedName>
        <fullName evidence="2">Phage tail protein</fullName>
    </submittedName>
</protein>
<name>A0A9X2EQ58_9GAMM</name>
<reference evidence="2" key="1">
    <citation type="journal article" date="2022" name="Arch. Microbiol.">
        <title>Microbulbifer okhotskensis sp. nov., isolated from a deep bottom sediment of the Okhotsk Sea.</title>
        <authorList>
            <person name="Romanenko L."/>
            <person name="Kurilenko V."/>
            <person name="Otstavnykh N."/>
            <person name="Velansky P."/>
            <person name="Isaeva M."/>
            <person name="Mikhailov V."/>
        </authorList>
    </citation>
    <scope>NUCLEOTIDE SEQUENCE</scope>
    <source>
        <strain evidence="2">OS29</strain>
    </source>
</reference>
<evidence type="ECO:0000256" key="1">
    <source>
        <dbReference type="SAM" id="MobiDB-lite"/>
    </source>
</evidence>
<dbReference type="InterPro" id="IPR009678">
    <property type="entry name" value="Phage_tail_completion_R"/>
</dbReference>
<dbReference type="EMBL" id="JALBWM010000123">
    <property type="protein sequence ID" value="MCO1336332.1"/>
    <property type="molecule type" value="Genomic_DNA"/>
</dbReference>
<feature type="region of interest" description="Disordered" evidence="1">
    <location>
        <begin position="142"/>
        <end position="162"/>
    </location>
</feature>
<dbReference type="RefSeq" id="WP_252471923.1">
    <property type="nucleotide sequence ID" value="NZ_JALBWM010000123.1"/>
</dbReference>
<keyword evidence="3" id="KW-1185">Reference proteome</keyword>
<gene>
    <name evidence="2" type="ORF">MO867_18525</name>
</gene>
<dbReference type="AlphaFoldDB" id="A0A9X2EQ58"/>
<evidence type="ECO:0000313" key="2">
    <source>
        <dbReference type="EMBL" id="MCO1336332.1"/>
    </source>
</evidence>
<evidence type="ECO:0000313" key="3">
    <source>
        <dbReference type="Proteomes" id="UP001139028"/>
    </source>
</evidence>
<dbReference type="Pfam" id="PF06891">
    <property type="entry name" value="P2_Phage_GpR"/>
    <property type="match status" value="1"/>
</dbReference>
<dbReference type="Proteomes" id="UP001139028">
    <property type="component" value="Unassembled WGS sequence"/>
</dbReference>
<accession>A0A9X2EQ58</accession>